<feature type="compositionally biased region" description="Low complexity" evidence="1">
    <location>
        <begin position="447"/>
        <end position="464"/>
    </location>
</feature>
<feature type="region of interest" description="Disordered" evidence="1">
    <location>
        <begin position="378"/>
        <end position="412"/>
    </location>
</feature>
<gene>
    <name evidence="2" type="ORF">CPB83DRAFT_100563</name>
</gene>
<comment type="caution">
    <text evidence="2">The sequence shown here is derived from an EMBL/GenBank/DDBJ whole genome shotgun (WGS) entry which is preliminary data.</text>
</comment>
<feature type="compositionally biased region" description="Polar residues" evidence="1">
    <location>
        <begin position="1"/>
        <end position="13"/>
    </location>
</feature>
<evidence type="ECO:0000256" key="1">
    <source>
        <dbReference type="SAM" id="MobiDB-lite"/>
    </source>
</evidence>
<feature type="region of interest" description="Disordered" evidence="1">
    <location>
        <begin position="137"/>
        <end position="207"/>
    </location>
</feature>
<protein>
    <submittedName>
        <fullName evidence="2">Uncharacterized protein</fullName>
    </submittedName>
</protein>
<dbReference type="AlphaFoldDB" id="A0A9P6EM24"/>
<feature type="compositionally biased region" description="Low complexity" evidence="1">
    <location>
        <begin position="92"/>
        <end position="102"/>
    </location>
</feature>
<feature type="region of interest" description="Disordered" evidence="1">
    <location>
        <begin position="917"/>
        <end position="975"/>
    </location>
</feature>
<feature type="region of interest" description="Disordered" evidence="1">
    <location>
        <begin position="424"/>
        <end position="466"/>
    </location>
</feature>
<feature type="compositionally biased region" description="Polar residues" evidence="1">
    <location>
        <begin position="67"/>
        <end position="82"/>
    </location>
</feature>
<dbReference type="Proteomes" id="UP000807306">
    <property type="component" value="Unassembled WGS sequence"/>
</dbReference>
<feature type="compositionally biased region" description="Polar residues" evidence="1">
    <location>
        <begin position="772"/>
        <end position="782"/>
    </location>
</feature>
<name>A0A9P6EM24_9AGAR</name>
<feature type="compositionally biased region" description="Polar residues" evidence="1">
    <location>
        <begin position="396"/>
        <end position="412"/>
    </location>
</feature>
<feature type="compositionally biased region" description="Acidic residues" evidence="1">
    <location>
        <begin position="929"/>
        <end position="938"/>
    </location>
</feature>
<dbReference type="EMBL" id="MU157835">
    <property type="protein sequence ID" value="KAF9531355.1"/>
    <property type="molecule type" value="Genomic_DNA"/>
</dbReference>
<feature type="compositionally biased region" description="Low complexity" evidence="1">
    <location>
        <begin position="424"/>
        <end position="439"/>
    </location>
</feature>
<keyword evidence="3" id="KW-1185">Reference proteome</keyword>
<evidence type="ECO:0000313" key="3">
    <source>
        <dbReference type="Proteomes" id="UP000807306"/>
    </source>
</evidence>
<feature type="region of interest" description="Disordered" evidence="1">
    <location>
        <begin position="609"/>
        <end position="632"/>
    </location>
</feature>
<feature type="compositionally biased region" description="Polar residues" evidence="1">
    <location>
        <begin position="715"/>
        <end position="739"/>
    </location>
</feature>
<proteinExistence type="predicted"/>
<organism evidence="2 3">
    <name type="scientific">Crepidotus variabilis</name>
    <dbReference type="NCBI Taxonomy" id="179855"/>
    <lineage>
        <taxon>Eukaryota</taxon>
        <taxon>Fungi</taxon>
        <taxon>Dikarya</taxon>
        <taxon>Basidiomycota</taxon>
        <taxon>Agaricomycotina</taxon>
        <taxon>Agaricomycetes</taxon>
        <taxon>Agaricomycetidae</taxon>
        <taxon>Agaricales</taxon>
        <taxon>Agaricineae</taxon>
        <taxon>Crepidotaceae</taxon>
        <taxon>Crepidotus</taxon>
    </lineage>
</organism>
<feature type="compositionally biased region" description="Basic and acidic residues" evidence="1">
    <location>
        <begin position="939"/>
        <end position="949"/>
    </location>
</feature>
<feature type="compositionally biased region" description="Polar residues" evidence="1">
    <location>
        <begin position="103"/>
        <end position="118"/>
    </location>
</feature>
<feature type="compositionally biased region" description="Polar residues" evidence="1">
    <location>
        <begin position="557"/>
        <end position="567"/>
    </location>
</feature>
<sequence>MSETTSSPSVNQHPISRSSSLSSTPPDSAPDSEPTSDEQPDLGAFTTVLREWTHLQPPPRIPIQIRSATSSTTPTYHAEQSVTGSEGRSRNGRSSNSRGTRSALSTLSSFTRPQSSSAHPDGSTVWAHAPIASYLFSGTPSLERSEEREEDREEAYTPSPPDSRASTALTVEIASETEYPSFDDDSVSSHPNRDDLSPDDTASAAIPIPVVGELESLRVDSRETEHTVDEIDSLSSQELLDNSSLTSRDVIRPISQDRVVISSQNSDISITSIQLQSQARPVTTTFHSTSSLSLPLSVASSDDPVVSISIAGPSSASQINSVIGPAGTSSDSNSTLMNEYLNRNRNPSIPRRMSDTSYTTNVSASSFSLVSYQLAETPSALAPHEEESDPDRFSDSQRWVQVENPSTSSSALSTCGIISLKTQPSLPSTSSSSLNSLNSMAPQGNISNLSLSSNESPLPNPHSHLSTPEYQVQALTTPPETARQISFSHRIGNDISIVDDSGTPDHEPSDMVLFSLPPSHRVFETVREDADGTGPGQPSVTNATTAAIQAYSPTLRVATSSSDQDNNPPEDISASIFGTKKPRAIQPYPSDESLDEDEIDHTYRYSYSHSHTPRHPFAHTPRGIPASSNPSSRLIQKATTTTLTSTASSSFLKHQSFIERQHETSAISAFNTMYSAIPSTNVPIVQSHEIDDNEITRSPPSPFLKLSNVDAAPDSPQQTSEPAPSINRSHVSQQSSSQLPYHYPSKVLQPNTLGLVPSSARPKTLHEELDSPISSTSQPISLQTQPYSTSSIVLEASLSGYPHSLTGLHLLPTEPPRAAVVLESSISSSSAYSHQTNETFEVNPPDDYVGHDVGPARYSVTSGLAVQDDNLELEEDMVFEGAEGGVLPSLGYLDEALSFIAAERARWTAAREVIPVGGSRGRSLGSRTDEDDDNDDIGDIGKDGEEDWRNAIADFFRPRERRRPTQTQTPKKETV</sequence>
<feature type="region of interest" description="Disordered" evidence="1">
    <location>
        <begin position="1"/>
        <end position="124"/>
    </location>
</feature>
<dbReference type="OrthoDB" id="3069972at2759"/>
<feature type="region of interest" description="Disordered" evidence="1">
    <location>
        <begin position="692"/>
        <end position="782"/>
    </location>
</feature>
<feature type="compositionally biased region" description="Low complexity" evidence="1">
    <location>
        <begin position="14"/>
        <end position="33"/>
    </location>
</feature>
<reference evidence="2" key="1">
    <citation type="submission" date="2020-11" db="EMBL/GenBank/DDBJ databases">
        <authorList>
            <consortium name="DOE Joint Genome Institute"/>
            <person name="Ahrendt S."/>
            <person name="Riley R."/>
            <person name="Andreopoulos W."/>
            <person name="Labutti K."/>
            <person name="Pangilinan J."/>
            <person name="Ruiz-Duenas F.J."/>
            <person name="Barrasa J.M."/>
            <person name="Sanchez-Garcia M."/>
            <person name="Camarero S."/>
            <person name="Miyauchi S."/>
            <person name="Serrano A."/>
            <person name="Linde D."/>
            <person name="Babiker R."/>
            <person name="Drula E."/>
            <person name="Ayuso-Fernandez I."/>
            <person name="Pacheco R."/>
            <person name="Padilla G."/>
            <person name="Ferreira P."/>
            <person name="Barriuso J."/>
            <person name="Kellner H."/>
            <person name="Castanera R."/>
            <person name="Alfaro M."/>
            <person name="Ramirez L."/>
            <person name="Pisabarro A.G."/>
            <person name="Kuo A."/>
            <person name="Tritt A."/>
            <person name="Lipzen A."/>
            <person name="He G."/>
            <person name="Yan M."/>
            <person name="Ng V."/>
            <person name="Cullen D."/>
            <person name="Martin F."/>
            <person name="Rosso M.-N."/>
            <person name="Henrissat B."/>
            <person name="Hibbett D."/>
            <person name="Martinez A.T."/>
            <person name="Grigoriev I.V."/>
        </authorList>
    </citation>
    <scope>NUCLEOTIDE SEQUENCE</scope>
    <source>
        <strain evidence="2">CBS 506.95</strain>
    </source>
</reference>
<feature type="region of interest" description="Disordered" evidence="1">
    <location>
        <begin position="557"/>
        <end position="597"/>
    </location>
</feature>
<evidence type="ECO:0000313" key="2">
    <source>
        <dbReference type="EMBL" id="KAF9531355.1"/>
    </source>
</evidence>
<accession>A0A9P6EM24</accession>